<keyword evidence="8" id="KW-1185">Reference proteome</keyword>
<dbReference type="InterPro" id="IPR036236">
    <property type="entry name" value="Znf_C2H2_sf"/>
</dbReference>
<reference evidence="7 8" key="1">
    <citation type="journal article" date="2012" name="Genome Biol.">
        <title>The genome of the polar eukaryotic microalga coccomyxa subellipsoidea reveals traits of cold adaptation.</title>
        <authorList>
            <person name="Blanc G."/>
            <person name="Agarkova I."/>
            <person name="Grimwood J."/>
            <person name="Kuo A."/>
            <person name="Brueggeman A."/>
            <person name="Dunigan D."/>
            <person name="Gurnon J."/>
            <person name="Ladunga I."/>
            <person name="Lindquist E."/>
            <person name="Lucas S."/>
            <person name="Pangilinan J."/>
            <person name="Proschold T."/>
            <person name="Salamov A."/>
            <person name="Schmutz J."/>
            <person name="Weeks D."/>
            <person name="Yamada T."/>
            <person name="Claverie J.M."/>
            <person name="Grigoriev I."/>
            <person name="Van Etten J."/>
            <person name="Lomsadze A."/>
            <person name="Borodovsky M."/>
        </authorList>
    </citation>
    <scope>NUCLEOTIDE SEQUENCE [LARGE SCALE GENOMIC DNA]</scope>
    <source>
        <strain evidence="7 8">C-169</strain>
    </source>
</reference>
<dbReference type="OrthoDB" id="10266249at2759"/>
<dbReference type="Pfam" id="PF25095">
    <property type="entry name" value="C2H2-zf_KIN17"/>
    <property type="match status" value="1"/>
</dbReference>
<evidence type="ECO:0000313" key="7">
    <source>
        <dbReference type="EMBL" id="EIE27664.1"/>
    </source>
</evidence>
<dbReference type="SUPFAM" id="SSF57667">
    <property type="entry name" value="beta-beta-alpha zinc fingers"/>
    <property type="match status" value="1"/>
</dbReference>
<dbReference type="CDD" id="cd13155">
    <property type="entry name" value="KOW_KIN17"/>
    <property type="match status" value="1"/>
</dbReference>
<accession>I0ZAJ5</accession>
<sequence>MGKNDFLTPKAIANRIKSKGLQKLRWYCQMCQKQCRDENGFKCHLTSESHKRQMIVFGVNPMRVVEGYTEEFEKTFMEHLRRSHPHSRVQAKMVYNEYIADRHHVHMNSTSWLTLTEFVKHLGKTGQCRVDETEKGWYISVIQPDPSQALADDKKSKRERAEKEEDERQREILEAQIARARAQAGLEEKGGAAEGTELRRDEDGQPLQIALAAPPKPAAHEAAMPGAGGGGAAAPKKRSKLEELMEREQAFKKAKIEREKAGAGAGPSGRPDAPWLQPGITVKVLSKELKEHGYYKKKGIVEKLPSKYVGQIKMLDSGDVLQVDQAQLETVLPAAGGSVVVVRGAQRGARAEMLEIDVDKYRAQVQLKSGDGKGEKVWFDYEDICKVSSS</sequence>
<evidence type="ECO:0000256" key="3">
    <source>
        <dbReference type="ARBA" id="ARBA00022771"/>
    </source>
</evidence>
<dbReference type="STRING" id="574566.I0ZAJ5"/>
<evidence type="ECO:0000256" key="1">
    <source>
        <dbReference type="ARBA" id="ARBA00008517"/>
    </source>
</evidence>
<evidence type="ECO:0000256" key="4">
    <source>
        <dbReference type="ARBA" id="ARBA00022833"/>
    </source>
</evidence>
<keyword evidence="3" id="KW-0863">Zinc-finger</keyword>
<dbReference type="Pfam" id="PF25088">
    <property type="entry name" value="GPKOW_C"/>
    <property type="match status" value="1"/>
</dbReference>
<feature type="region of interest" description="Disordered" evidence="5">
    <location>
        <begin position="215"/>
        <end position="236"/>
    </location>
</feature>
<gene>
    <name evidence="7" type="ORF">COCSUDRAFT_11364</name>
</gene>
<dbReference type="AlphaFoldDB" id="I0ZAJ5"/>
<feature type="region of interest" description="Disordered" evidence="5">
    <location>
        <begin position="148"/>
        <end position="169"/>
    </location>
</feature>
<evidence type="ECO:0000259" key="6">
    <source>
        <dbReference type="SMART" id="SM01253"/>
    </source>
</evidence>
<dbReference type="EMBL" id="AGSI01000001">
    <property type="protein sequence ID" value="EIE27664.1"/>
    <property type="molecule type" value="Genomic_DNA"/>
</dbReference>
<dbReference type="GO" id="GO:0005634">
    <property type="term" value="C:nucleus"/>
    <property type="evidence" value="ECO:0007669"/>
    <property type="project" value="TreeGrafter"/>
</dbReference>
<dbReference type="Gene3D" id="2.30.30.30">
    <property type="match status" value="1"/>
</dbReference>
<dbReference type="Pfam" id="PF10357">
    <property type="entry name" value="WH_KIN17"/>
    <property type="match status" value="1"/>
</dbReference>
<dbReference type="PANTHER" id="PTHR12805:SF0">
    <property type="entry name" value="DNA_RNA-BINDING PROTEIN KIN17"/>
    <property type="match status" value="1"/>
</dbReference>
<feature type="domain" description="DNA/RNA-binding protein Kin17 WH-like" evidence="6">
    <location>
        <begin position="52"/>
        <end position="178"/>
    </location>
</feature>
<dbReference type="InterPro" id="IPR041995">
    <property type="entry name" value="KOW_KIN17"/>
</dbReference>
<comment type="similarity">
    <text evidence="1">Belongs to the KIN17 family.</text>
</comment>
<keyword evidence="4" id="KW-0862">Zinc</keyword>
<name>I0ZAJ5_COCSC</name>
<dbReference type="Gene3D" id="2.30.30.140">
    <property type="match status" value="1"/>
</dbReference>
<dbReference type="RefSeq" id="XP_005652208.1">
    <property type="nucleotide sequence ID" value="XM_005652151.1"/>
</dbReference>
<protein>
    <recommendedName>
        <fullName evidence="6">DNA/RNA-binding protein Kin17 WH-like domain-containing protein</fullName>
    </recommendedName>
</protein>
<dbReference type="KEGG" id="csl:COCSUDRAFT_11364"/>
<keyword evidence="2" id="KW-0479">Metal-binding</keyword>
<dbReference type="SMART" id="SM01253">
    <property type="entry name" value="Kin17_mid"/>
    <property type="match status" value="1"/>
</dbReference>
<dbReference type="GeneID" id="17045679"/>
<dbReference type="FunFam" id="2.30.30.30:FF:000021">
    <property type="entry name" value="DNA/RNA-binding protein KIN17, putative"/>
    <property type="match status" value="1"/>
</dbReference>
<dbReference type="Proteomes" id="UP000007264">
    <property type="component" value="Unassembled WGS sequence"/>
</dbReference>
<organism evidence="7 8">
    <name type="scientific">Coccomyxa subellipsoidea (strain C-169)</name>
    <name type="common">Green microalga</name>
    <dbReference type="NCBI Taxonomy" id="574566"/>
    <lineage>
        <taxon>Eukaryota</taxon>
        <taxon>Viridiplantae</taxon>
        <taxon>Chlorophyta</taxon>
        <taxon>core chlorophytes</taxon>
        <taxon>Trebouxiophyceae</taxon>
        <taxon>Trebouxiophyceae incertae sedis</taxon>
        <taxon>Coccomyxaceae</taxon>
        <taxon>Coccomyxa</taxon>
        <taxon>Coccomyxa subellipsoidea</taxon>
    </lineage>
</organism>
<dbReference type="GO" id="GO:0008270">
    <property type="term" value="F:zinc ion binding"/>
    <property type="evidence" value="ECO:0007669"/>
    <property type="project" value="UniProtKB-KW"/>
</dbReference>
<dbReference type="GO" id="GO:0003690">
    <property type="term" value="F:double-stranded DNA binding"/>
    <property type="evidence" value="ECO:0007669"/>
    <property type="project" value="TreeGrafter"/>
</dbReference>
<dbReference type="eggNOG" id="KOG2837">
    <property type="taxonomic scope" value="Eukaryota"/>
</dbReference>
<evidence type="ECO:0000313" key="8">
    <source>
        <dbReference type="Proteomes" id="UP000007264"/>
    </source>
</evidence>
<dbReference type="InterPro" id="IPR056767">
    <property type="entry name" value="C2H2-Znf_KIN17"/>
</dbReference>
<dbReference type="InterPro" id="IPR014722">
    <property type="entry name" value="Rib_uL2_dom2"/>
</dbReference>
<dbReference type="InterPro" id="IPR038254">
    <property type="entry name" value="KIN17_WH-like_sf"/>
</dbReference>
<proteinExistence type="inferred from homology"/>
<feature type="region of interest" description="Disordered" evidence="5">
    <location>
        <begin position="181"/>
        <end position="203"/>
    </location>
</feature>
<evidence type="ECO:0000256" key="5">
    <source>
        <dbReference type="SAM" id="MobiDB-lite"/>
    </source>
</evidence>
<feature type="compositionally biased region" description="Basic and acidic residues" evidence="5">
    <location>
        <begin position="151"/>
        <end position="169"/>
    </location>
</feature>
<dbReference type="Gene3D" id="1.10.10.2030">
    <property type="entry name" value="DNA/RNA-binding protein Kin17, conserved domain"/>
    <property type="match status" value="1"/>
</dbReference>
<comment type="caution">
    <text evidence="7">The sequence shown here is derived from an EMBL/GenBank/DDBJ whole genome shotgun (WGS) entry which is preliminary data.</text>
</comment>
<feature type="compositionally biased region" description="Basic and acidic residues" evidence="5">
    <location>
        <begin position="186"/>
        <end position="203"/>
    </location>
</feature>
<dbReference type="GO" id="GO:0006974">
    <property type="term" value="P:DNA damage response"/>
    <property type="evidence" value="ECO:0007669"/>
    <property type="project" value="TreeGrafter"/>
</dbReference>
<dbReference type="PANTHER" id="PTHR12805">
    <property type="entry name" value="KIN17 KIN, ANTIGENIC DETERMINANT OF RECA PROTEIN HOMOLOG"/>
    <property type="match status" value="1"/>
</dbReference>
<dbReference type="GO" id="GO:0006260">
    <property type="term" value="P:DNA replication"/>
    <property type="evidence" value="ECO:0007669"/>
    <property type="project" value="TreeGrafter"/>
</dbReference>
<dbReference type="InterPro" id="IPR037321">
    <property type="entry name" value="KIN17-like"/>
</dbReference>
<dbReference type="InterPro" id="IPR019447">
    <property type="entry name" value="DNA/RNA-bd_Kin17_WH-like_dom"/>
</dbReference>
<evidence type="ECO:0000256" key="2">
    <source>
        <dbReference type="ARBA" id="ARBA00022723"/>
    </source>
</evidence>
<dbReference type="FunFam" id="1.10.10.2030:FF:000001">
    <property type="entry name" value="DNA/RNA-binding protein KIN17, putative"/>
    <property type="match status" value="1"/>
</dbReference>